<dbReference type="GO" id="GO:0005634">
    <property type="term" value="C:nucleus"/>
    <property type="evidence" value="ECO:0007669"/>
    <property type="project" value="UniProtKB-SubCell"/>
</dbReference>
<dbReference type="GO" id="GO:0043565">
    <property type="term" value="F:sequence-specific DNA binding"/>
    <property type="evidence" value="ECO:0007669"/>
    <property type="project" value="InterPro"/>
</dbReference>
<gene>
    <name evidence="12" type="ORF">AARE701A_LOCUS18410</name>
</gene>
<evidence type="ECO:0000256" key="4">
    <source>
        <dbReference type="ARBA" id="ARBA00022833"/>
    </source>
</evidence>
<sequence length="570" mass="62166">MAGFDNEAGVMGEWFDCSINHRKRSKAELGRDFSLEYIKKEDSLQTSFQETPSCSRGALRERIAARSGFIAPRLNTEDILQSTYLTISSPGLSPATLLESPVFLSNPLLSPTTGKLSSLPSDKAKEELFDGITTSLAFQSISGSSLDPTNIALETDDSQDYEERQLGGLGDSMASGAPADDGYNWRKYGQKLVKGSEYPRSYYKCTHPNCEVKKKVERSREGHIIEIIYTGAHNHPKPPSNRRSGIGSSGTGQDMQIDGTEQEGFAGTNENIEWTSPVSAELEYGSHSGSMQVQSGTQFGYGDAAANALFRDEDEDKDDRTSHMSVSLTYDGEVDESESKRRKLEAYATEMSGSTRASREPRVVVQTTSDIDILDDGYRWRKYGQKVVKGNPNPRSYYKCTANGCTVTKHVERASDDFKSVLTTYIGKHTHIVPAARNSSHIGSGSSGTLQGGLATQTHNHNVHYPVPHSRSEGLATANSSLFDFQSHLRPPTGFSAYIGQSELSDLSMPGLSIGQEKLTSLQAPDIGDPAGLMLQLAAEPKVEAVSLQGLDLSPSSLIYREIMSRLPQI</sequence>
<keyword evidence="3" id="KW-0677">Repeat</keyword>
<evidence type="ECO:0000256" key="2">
    <source>
        <dbReference type="ARBA" id="ARBA00022723"/>
    </source>
</evidence>
<evidence type="ECO:0000259" key="11">
    <source>
        <dbReference type="PROSITE" id="PS50811"/>
    </source>
</evidence>
<feature type="domain" description="WRKY" evidence="11">
    <location>
        <begin position="369"/>
        <end position="434"/>
    </location>
</feature>
<dbReference type="Gene3D" id="2.20.25.80">
    <property type="entry name" value="WRKY domain"/>
    <property type="match status" value="2"/>
</dbReference>
<evidence type="ECO:0000256" key="6">
    <source>
        <dbReference type="ARBA" id="ARBA00023125"/>
    </source>
</evidence>
<keyword evidence="7" id="KW-0804">Transcription</keyword>
<comment type="subcellular location">
    <subcellularLocation>
        <location evidence="1">Nucleus</location>
    </subcellularLocation>
</comment>
<dbReference type="GO" id="GO:0003700">
    <property type="term" value="F:DNA-binding transcription factor activity"/>
    <property type="evidence" value="ECO:0007669"/>
    <property type="project" value="InterPro"/>
</dbReference>
<reference evidence="12" key="1">
    <citation type="submission" date="2021-01" db="EMBL/GenBank/DDBJ databases">
        <authorList>
            <person name="Bezrukov I."/>
        </authorList>
    </citation>
    <scope>NUCLEOTIDE SEQUENCE</scope>
</reference>
<evidence type="ECO:0000256" key="8">
    <source>
        <dbReference type="ARBA" id="ARBA00023242"/>
    </source>
</evidence>
<dbReference type="Pfam" id="PF03106">
    <property type="entry name" value="WRKY"/>
    <property type="match status" value="2"/>
</dbReference>
<dbReference type="FunFam" id="2.20.25.80:FF:000006">
    <property type="entry name" value="WRKY transcription factor"/>
    <property type="match status" value="1"/>
</dbReference>
<dbReference type="PANTHER" id="PTHR31221:SF260">
    <property type="entry name" value="WRKY TRANSCRIPTION FACTOR 34-RELATED"/>
    <property type="match status" value="1"/>
</dbReference>
<evidence type="ECO:0000256" key="3">
    <source>
        <dbReference type="ARBA" id="ARBA00022737"/>
    </source>
</evidence>
<evidence type="ECO:0000256" key="7">
    <source>
        <dbReference type="ARBA" id="ARBA00023163"/>
    </source>
</evidence>
<dbReference type="PROSITE" id="PS50811">
    <property type="entry name" value="WRKY"/>
    <property type="match status" value="2"/>
</dbReference>
<keyword evidence="13" id="KW-1185">Reference proteome</keyword>
<evidence type="ECO:0000313" key="12">
    <source>
        <dbReference type="EMBL" id="CAE6175658.1"/>
    </source>
</evidence>
<feature type="region of interest" description="Disordered" evidence="10">
    <location>
        <begin position="229"/>
        <end position="258"/>
    </location>
</feature>
<dbReference type="SUPFAM" id="SSF118290">
    <property type="entry name" value="WRKY DNA-binding domain"/>
    <property type="match status" value="2"/>
</dbReference>
<dbReference type="PANTHER" id="PTHR31221">
    <property type="entry name" value="WRKY TRANSCRIPTION FACTOR PROTEIN 1-RELATED"/>
    <property type="match status" value="1"/>
</dbReference>
<evidence type="ECO:0000256" key="10">
    <source>
        <dbReference type="SAM" id="MobiDB-lite"/>
    </source>
</evidence>
<proteinExistence type="inferred from homology"/>
<dbReference type="GO" id="GO:0046872">
    <property type="term" value="F:metal ion binding"/>
    <property type="evidence" value="ECO:0007669"/>
    <property type="project" value="UniProtKB-KW"/>
</dbReference>
<evidence type="ECO:0000256" key="1">
    <source>
        <dbReference type="ARBA" id="ARBA00004123"/>
    </source>
</evidence>
<dbReference type="SMART" id="SM00774">
    <property type="entry name" value="WRKY"/>
    <property type="match status" value="2"/>
</dbReference>
<evidence type="ECO:0000256" key="5">
    <source>
        <dbReference type="ARBA" id="ARBA00023015"/>
    </source>
</evidence>
<dbReference type="AlphaFoldDB" id="A0A8S2B1T0"/>
<dbReference type="InterPro" id="IPR036576">
    <property type="entry name" value="WRKY_dom_sf"/>
</dbReference>
<comment type="similarity">
    <text evidence="9">Belongs to the WRKY group I family.</text>
</comment>
<protein>
    <recommendedName>
        <fullName evidence="11">WRKY domain-containing protein</fullName>
    </recommendedName>
</protein>
<dbReference type="Proteomes" id="UP000682877">
    <property type="component" value="Chromosome 7"/>
</dbReference>
<dbReference type="InterPro" id="IPR044810">
    <property type="entry name" value="WRKY_plant"/>
</dbReference>
<keyword evidence="2" id="KW-0479">Metal-binding</keyword>
<feature type="region of interest" description="Disordered" evidence="10">
    <location>
        <begin position="437"/>
        <end position="471"/>
    </location>
</feature>
<keyword evidence="8" id="KW-0539">Nucleus</keyword>
<dbReference type="EMBL" id="LR999457">
    <property type="protein sequence ID" value="CAE6175658.1"/>
    <property type="molecule type" value="Genomic_DNA"/>
</dbReference>
<accession>A0A8S2B1T0</accession>
<evidence type="ECO:0000256" key="9">
    <source>
        <dbReference type="ARBA" id="ARBA00061157"/>
    </source>
</evidence>
<dbReference type="InterPro" id="IPR003657">
    <property type="entry name" value="WRKY_dom"/>
</dbReference>
<keyword evidence="6" id="KW-0238">DNA-binding</keyword>
<organism evidence="12 13">
    <name type="scientific">Arabidopsis arenosa</name>
    <name type="common">Sand rock-cress</name>
    <name type="synonym">Cardaminopsis arenosa</name>
    <dbReference type="NCBI Taxonomy" id="38785"/>
    <lineage>
        <taxon>Eukaryota</taxon>
        <taxon>Viridiplantae</taxon>
        <taxon>Streptophyta</taxon>
        <taxon>Embryophyta</taxon>
        <taxon>Tracheophyta</taxon>
        <taxon>Spermatophyta</taxon>
        <taxon>Magnoliopsida</taxon>
        <taxon>eudicotyledons</taxon>
        <taxon>Gunneridae</taxon>
        <taxon>Pentapetalae</taxon>
        <taxon>rosids</taxon>
        <taxon>malvids</taxon>
        <taxon>Brassicales</taxon>
        <taxon>Brassicaceae</taxon>
        <taxon>Camelineae</taxon>
        <taxon>Arabidopsis</taxon>
    </lineage>
</organism>
<keyword evidence="5" id="KW-0805">Transcription regulation</keyword>
<evidence type="ECO:0000313" key="13">
    <source>
        <dbReference type="Proteomes" id="UP000682877"/>
    </source>
</evidence>
<keyword evidence="4" id="KW-0862">Zinc</keyword>
<feature type="region of interest" description="Disordered" evidence="10">
    <location>
        <begin position="312"/>
        <end position="337"/>
    </location>
</feature>
<name>A0A8S2B1T0_ARAAE</name>
<feature type="domain" description="WRKY" evidence="11">
    <location>
        <begin position="174"/>
        <end position="238"/>
    </location>
</feature>
<dbReference type="FunFam" id="2.20.25.80:FF:000003">
    <property type="entry name" value="WRKY transcription factor 57"/>
    <property type="match status" value="1"/>
</dbReference>